<feature type="domain" description="Peptidase M60" evidence="4">
    <location>
        <begin position="271"/>
        <end position="571"/>
    </location>
</feature>
<dbReference type="PROSITE" id="PS51723">
    <property type="entry name" value="PEPTIDASE_M60"/>
    <property type="match status" value="1"/>
</dbReference>
<proteinExistence type="predicted"/>
<evidence type="ECO:0000313" key="6">
    <source>
        <dbReference type="Proteomes" id="UP001195660"/>
    </source>
</evidence>
<gene>
    <name evidence="5" type="ORF">GM173_09490</name>
</gene>
<evidence type="ECO:0000259" key="4">
    <source>
        <dbReference type="PROSITE" id="PS51723"/>
    </source>
</evidence>
<dbReference type="PANTHER" id="PTHR15730">
    <property type="entry name" value="EXPERIMENTAL AUTOIMMUNE PROSTATITIS ANTIGEN 2-RELATED"/>
    <property type="match status" value="1"/>
</dbReference>
<evidence type="ECO:0000256" key="3">
    <source>
        <dbReference type="SAM" id="SignalP"/>
    </source>
</evidence>
<dbReference type="CDD" id="cd12215">
    <property type="entry name" value="ChiC_BD"/>
    <property type="match status" value="2"/>
</dbReference>
<dbReference type="Pfam" id="PF13402">
    <property type="entry name" value="Peptidase_M60"/>
    <property type="match status" value="1"/>
</dbReference>
<dbReference type="InterPro" id="IPR003610">
    <property type="entry name" value="CBM5/12"/>
</dbReference>
<comment type="caution">
    <text evidence="5">The sequence shown here is derived from an EMBL/GenBank/DDBJ whole genome shotgun (WGS) entry which is preliminary data.</text>
</comment>
<dbReference type="EMBL" id="WOFE01000003">
    <property type="protein sequence ID" value="MBM5571814.1"/>
    <property type="molecule type" value="Genomic_DNA"/>
</dbReference>
<evidence type="ECO:0000313" key="5">
    <source>
        <dbReference type="EMBL" id="MBM5571814.1"/>
    </source>
</evidence>
<feature type="signal peptide" evidence="3">
    <location>
        <begin position="1"/>
        <end position="22"/>
    </location>
</feature>
<evidence type="ECO:0000256" key="2">
    <source>
        <dbReference type="SAM" id="MobiDB-lite"/>
    </source>
</evidence>
<dbReference type="Pfam" id="PF02839">
    <property type="entry name" value="CBM_5_12"/>
    <property type="match status" value="2"/>
</dbReference>
<dbReference type="InterPro" id="IPR031161">
    <property type="entry name" value="Peptidase_M60_dom"/>
</dbReference>
<keyword evidence="1" id="KW-0378">Hydrolase</keyword>
<dbReference type="Gene3D" id="2.10.10.20">
    <property type="entry name" value="Carbohydrate-binding module superfamily 5/12"/>
    <property type="match status" value="2"/>
</dbReference>
<dbReference type="InterPro" id="IPR051244">
    <property type="entry name" value="TCAF"/>
</dbReference>
<dbReference type="SMART" id="SM00495">
    <property type="entry name" value="ChtBD3"/>
    <property type="match status" value="2"/>
</dbReference>
<dbReference type="SUPFAM" id="SSF51055">
    <property type="entry name" value="Carbohydrate binding domain"/>
    <property type="match status" value="2"/>
</dbReference>
<dbReference type="Proteomes" id="UP001195660">
    <property type="component" value="Unassembled WGS sequence"/>
</dbReference>
<dbReference type="Gene3D" id="2.60.120.1250">
    <property type="entry name" value="Peptidase M60, enhancin-like domain 1"/>
    <property type="match status" value="1"/>
</dbReference>
<protein>
    <recommendedName>
        <fullName evidence="4">Peptidase M60 domain-containing protein</fullName>
    </recommendedName>
</protein>
<sequence>MKQMLRIGVLAAVISQIAPAQAATVTEWSSSKTYETAGTVVSYQGQLYSNKWWTTNDNPSLSGQWGVWAKVSGAVITPAPTLAPTTKPSVAPTNAPTAAPIVTSAPTVTNCSAAAWNSGTAYTTGQSVSYNGRIYKAQWWTRGNVPSENVGVGLPWLDLGVCAANVTPSAAPTVAPTLQATVSPVPTVVASIKPTATPMSTVAPTIKPTATSAPTVAPTIKPSATPTATPTVKPTATPVANNIVPPRALTLEQPGDIGTLRTAQLRSFNHTPFQSTGYWVQPGDTLVVNYVYSGLAPNKQPEIWLHSIDDDTWNYDSDQKIKLNVGSNTIVSNVKGAVYVAAFNQPTGGELKVEIVSGGRVMPRFVLGQHTPANWQAMLAAYGDAPYGELVGNRIMLTATMEKVKKHVDDPVALMTLWDQIVGLANEQYGLKAGNATPHIPTPHRFHYVELPPYDGWMYSWQYRMASASADGAIRPVLNSKTLREDGWGPWHELGHQYQMSTFTWTDQTEVTVNLTSAYVQRALGQPSRYEVEGTWTNTFAYLKQGTRDFAAQKDLFVRATMFWQLDLAFGRDFYAKLGANYRNLPAAQRPSGDDAEKQMFIVETSRVAGYDLTPFFNAWGIPVTATTQTKLNGMALKTLTDPIWLNRDSNVAYKFY</sequence>
<dbReference type="InterPro" id="IPR036573">
    <property type="entry name" value="CBM_sf_5/12"/>
</dbReference>
<keyword evidence="6" id="KW-1185">Reference proteome</keyword>
<dbReference type="RefSeq" id="WP_203571136.1">
    <property type="nucleotide sequence ID" value="NZ_WOFE01000003.1"/>
</dbReference>
<feature type="region of interest" description="Disordered" evidence="2">
    <location>
        <begin position="213"/>
        <end position="240"/>
    </location>
</feature>
<evidence type="ECO:0000256" key="1">
    <source>
        <dbReference type="ARBA" id="ARBA00022801"/>
    </source>
</evidence>
<dbReference type="Gene3D" id="1.10.390.30">
    <property type="entry name" value="Peptidase M60, enhancin-like domain 3"/>
    <property type="match status" value="1"/>
</dbReference>
<dbReference type="SMART" id="SM01276">
    <property type="entry name" value="M60-like"/>
    <property type="match status" value="1"/>
</dbReference>
<accession>A0ABS2CCD4</accession>
<feature type="chain" id="PRO_5046975502" description="Peptidase M60 domain-containing protein" evidence="3">
    <location>
        <begin position="23"/>
        <end position="657"/>
    </location>
</feature>
<dbReference type="Gene3D" id="3.40.390.80">
    <property type="entry name" value="Peptidase M60, enhancin-like domain 2"/>
    <property type="match status" value="1"/>
</dbReference>
<name>A0ABS2CCD4_9NEIS</name>
<dbReference type="PANTHER" id="PTHR15730:SF5">
    <property type="entry name" value="SI:CH211-210B2.2-RELATED"/>
    <property type="match status" value="1"/>
</dbReference>
<keyword evidence="3" id="KW-0732">Signal</keyword>
<organism evidence="5 6">
    <name type="scientific">Deefgea chitinilytica</name>
    <dbReference type="NCBI Taxonomy" id="570276"/>
    <lineage>
        <taxon>Bacteria</taxon>
        <taxon>Pseudomonadati</taxon>
        <taxon>Pseudomonadota</taxon>
        <taxon>Betaproteobacteria</taxon>
        <taxon>Neisseriales</taxon>
        <taxon>Chitinibacteraceae</taxon>
        <taxon>Deefgea</taxon>
    </lineage>
</organism>
<dbReference type="InterPro" id="IPR042279">
    <property type="entry name" value="Pep_M60_3"/>
</dbReference>
<reference evidence="5 6" key="1">
    <citation type="submission" date="2019-11" db="EMBL/GenBank/DDBJ databases">
        <title>Novel Deefgea species.</title>
        <authorList>
            <person name="Han J.-H."/>
        </authorList>
    </citation>
    <scope>NUCLEOTIDE SEQUENCE [LARGE SCALE GENOMIC DNA]</scope>
    <source>
        <strain evidence="5 6">LMG 24817</strain>
    </source>
</reference>